<proteinExistence type="predicted"/>
<evidence type="ECO:0000256" key="1">
    <source>
        <dbReference type="SAM" id="MobiDB-lite"/>
    </source>
</evidence>
<feature type="compositionally biased region" description="Polar residues" evidence="1">
    <location>
        <begin position="141"/>
        <end position="152"/>
    </location>
</feature>
<evidence type="ECO:0000313" key="2">
    <source>
        <dbReference type="EMBL" id="GBP55597.1"/>
    </source>
</evidence>
<accession>A0A4C1WZS4</accession>
<dbReference type="EMBL" id="BGZK01000673">
    <property type="protein sequence ID" value="GBP55597.1"/>
    <property type="molecule type" value="Genomic_DNA"/>
</dbReference>
<name>A0A4C1WZS4_EUMVA</name>
<evidence type="ECO:0000313" key="3">
    <source>
        <dbReference type="Proteomes" id="UP000299102"/>
    </source>
</evidence>
<reference evidence="2 3" key="1">
    <citation type="journal article" date="2019" name="Commun. Biol.">
        <title>The bagworm genome reveals a unique fibroin gene that provides high tensile strength.</title>
        <authorList>
            <person name="Kono N."/>
            <person name="Nakamura H."/>
            <person name="Ohtoshi R."/>
            <person name="Tomita M."/>
            <person name="Numata K."/>
            <person name="Arakawa K."/>
        </authorList>
    </citation>
    <scope>NUCLEOTIDE SEQUENCE [LARGE SCALE GENOMIC DNA]</scope>
</reference>
<dbReference type="Proteomes" id="UP000299102">
    <property type="component" value="Unassembled WGS sequence"/>
</dbReference>
<sequence>MPLGGFVEANGITLAANFFLSILPIPIIRFTSTQPGLQESLFGYVSLRAPEKKAGAEVTNRGLDIAVEVRCESTAPPTERVAPSPARRATTRLWSVLQACAALYPKALHSRQTLSAPRSNDSMSERALRSTLKPLLESISAPGSESITKTKS</sequence>
<feature type="region of interest" description="Disordered" evidence="1">
    <location>
        <begin position="113"/>
        <end position="152"/>
    </location>
</feature>
<protein>
    <submittedName>
        <fullName evidence="2">Uncharacterized protein</fullName>
    </submittedName>
</protein>
<organism evidence="2 3">
    <name type="scientific">Eumeta variegata</name>
    <name type="common">Bagworm moth</name>
    <name type="synonym">Eumeta japonica</name>
    <dbReference type="NCBI Taxonomy" id="151549"/>
    <lineage>
        <taxon>Eukaryota</taxon>
        <taxon>Metazoa</taxon>
        <taxon>Ecdysozoa</taxon>
        <taxon>Arthropoda</taxon>
        <taxon>Hexapoda</taxon>
        <taxon>Insecta</taxon>
        <taxon>Pterygota</taxon>
        <taxon>Neoptera</taxon>
        <taxon>Endopterygota</taxon>
        <taxon>Lepidoptera</taxon>
        <taxon>Glossata</taxon>
        <taxon>Ditrysia</taxon>
        <taxon>Tineoidea</taxon>
        <taxon>Psychidae</taxon>
        <taxon>Oiketicinae</taxon>
        <taxon>Eumeta</taxon>
    </lineage>
</organism>
<keyword evidence="3" id="KW-1185">Reference proteome</keyword>
<feature type="compositionally biased region" description="Polar residues" evidence="1">
    <location>
        <begin position="113"/>
        <end position="122"/>
    </location>
</feature>
<comment type="caution">
    <text evidence="2">The sequence shown here is derived from an EMBL/GenBank/DDBJ whole genome shotgun (WGS) entry which is preliminary data.</text>
</comment>
<gene>
    <name evidence="2" type="ORF">EVAR_35832_1</name>
</gene>
<dbReference type="AlphaFoldDB" id="A0A4C1WZS4"/>